<dbReference type="PANTHER" id="PTHR30221:SF1">
    <property type="entry name" value="SMALL-CONDUCTANCE MECHANOSENSITIVE CHANNEL"/>
    <property type="match status" value="1"/>
</dbReference>
<proteinExistence type="predicted"/>
<evidence type="ECO:0008006" key="4">
    <source>
        <dbReference type="Google" id="ProtNLM"/>
    </source>
</evidence>
<evidence type="ECO:0000313" key="3">
    <source>
        <dbReference type="Proteomes" id="UP000178826"/>
    </source>
</evidence>
<reference evidence="2 3" key="1">
    <citation type="journal article" date="2016" name="Nat. Commun.">
        <title>Thousands of microbial genomes shed light on interconnected biogeochemical processes in an aquifer system.</title>
        <authorList>
            <person name="Anantharaman K."/>
            <person name="Brown C.T."/>
            <person name="Hug L.A."/>
            <person name="Sharon I."/>
            <person name="Castelle C.J."/>
            <person name="Probst A.J."/>
            <person name="Thomas B.C."/>
            <person name="Singh A."/>
            <person name="Wilkins M.J."/>
            <person name="Karaoz U."/>
            <person name="Brodie E.L."/>
            <person name="Williams K.H."/>
            <person name="Hubbard S.S."/>
            <person name="Banfield J.F."/>
        </authorList>
    </citation>
    <scope>NUCLEOTIDE SEQUENCE [LARGE SCALE GENOMIC DNA]</scope>
</reference>
<dbReference type="EMBL" id="MHOZ01000014">
    <property type="protein sequence ID" value="OGZ74009.1"/>
    <property type="molecule type" value="Genomic_DNA"/>
</dbReference>
<dbReference type="Pfam" id="PF05552">
    <property type="entry name" value="MS_channel_1st_1"/>
    <property type="match status" value="2"/>
</dbReference>
<feature type="transmembrane region" description="Helical" evidence="1">
    <location>
        <begin position="184"/>
        <end position="207"/>
    </location>
</feature>
<name>A0A1G2IGV0_9BACT</name>
<dbReference type="InterPro" id="IPR008910">
    <property type="entry name" value="MSC_TM_helix"/>
</dbReference>
<sequence length="225" mass="24396">MIADWFTVTTDALINLWQGFLSFIPSLIGAIIIFVIGWIVSVAFAKLIAGILKKLRFNQMFEKGVWKEALQKADVKVDAAGFVGAVVKWALVIVFLMVAVDVLGLVGFASFLSNVLGYLPNVIIASFIFVVAVIVADLLEKVVRATVESIRVGYGHIVGVIIRWSIWIFALLAILMQLQITPALIQTIFTGFIALVVIAGGIAFGLGGKDVAGEITRDLYKKLKG</sequence>
<dbReference type="GO" id="GO:0008381">
    <property type="term" value="F:mechanosensitive monoatomic ion channel activity"/>
    <property type="evidence" value="ECO:0007669"/>
    <property type="project" value="InterPro"/>
</dbReference>
<gene>
    <name evidence="2" type="ORF">A2998_01505</name>
</gene>
<feature type="transmembrane region" description="Helical" evidence="1">
    <location>
        <begin position="160"/>
        <end position="178"/>
    </location>
</feature>
<keyword evidence="1" id="KW-0812">Transmembrane</keyword>
<organism evidence="2 3">
    <name type="scientific">Candidatus Staskawiczbacteria bacterium RIFCSPLOWO2_01_FULL_37_25b</name>
    <dbReference type="NCBI Taxonomy" id="1802213"/>
    <lineage>
        <taxon>Bacteria</taxon>
        <taxon>Candidatus Staskawicziibacteriota</taxon>
    </lineage>
</organism>
<accession>A0A1G2IGV0</accession>
<dbReference type="Gene3D" id="1.10.287.1260">
    <property type="match status" value="2"/>
</dbReference>
<dbReference type="InterPro" id="IPR045275">
    <property type="entry name" value="MscS_archaea/bacteria_type"/>
</dbReference>
<comment type="caution">
    <text evidence="2">The sequence shown here is derived from an EMBL/GenBank/DDBJ whole genome shotgun (WGS) entry which is preliminary data.</text>
</comment>
<keyword evidence="1" id="KW-1133">Transmembrane helix</keyword>
<evidence type="ECO:0000313" key="2">
    <source>
        <dbReference type="EMBL" id="OGZ74009.1"/>
    </source>
</evidence>
<feature type="transmembrane region" description="Helical" evidence="1">
    <location>
        <begin position="20"/>
        <end position="49"/>
    </location>
</feature>
<dbReference type="AlphaFoldDB" id="A0A1G2IGV0"/>
<feature type="transmembrane region" description="Helical" evidence="1">
    <location>
        <begin position="118"/>
        <end position="139"/>
    </location>
</feature>
<protein>
    <recommendedName>
        <fullName evidence="4">Small-conductance mechanosensitive ion channel</fullName>
    </recommendedName>
</protein>
<evidence type="ECO:0000256" key="1">
    <source>
        <dbReference type="SAM" id="Phobius"/>
    </source>
</evidence>
<dbReference type="PANTHER" id="PTHR30221">
    <property type="entry name" value="SMALL-CONDUCTANCE MECHANOSENSITIVE CHANNEL"/>
    <property type="match status" value="1"/>
</dbReference>
<keyword evidence="1" id="KW-0472">Membrane</keyword>
<feature type="transmembrane region" description="Helical" evidence="1">
    <location>
        <begin position="89"/>
        <end position="112"/>
    </location>
</feature>
<dbReference type="Proteomes" id="UP000178826">
    <property type="component" value="Unassembled WGS sequence"/>
</dbReference>